<proteinExistence type="inferred from homology"/>
<dbReference type="SMART" id="SM00225">
    <property type="entry name" value="BTB"/>
    <property type="match status" value="1"/>
</dbReference>
<keyword evidence="6" id="KW-1185">Reference proteome</keyword>
<dbReference type="CDD" id="cd18280">
    <property type="entry name" value="BTB_POZ_BPM_plant"/>
    <property type="match status" value="1"/>
</dbReference>
<accession>A0A5J9W2Y4</accession>
<dbReference type="InterPro" id="IPR011333">
    <property type="entry name" value="SKP1/BTB/POZ_sf"/>
</dbReference>
<reference evidence="5 6" key="1">
    <citation type="journal article" date="2019" name="Sci. Rep.">
        <title>A high-quality genome of Eragrostis curvula grass provides insights into Poaceae evolution and supports new strategies to enhance forage quality.</title>
        <authorList>
            <person name="Carballo J."/>
            <person name="Santos B.A.C.M."/>
            <person name="Zappacosta D."/>
            <person name="Garbus I."/>
            <person name="Selva J.P."/>
            <person name="Gallo C.A."/>
            <person name="Diaz A."/>
            <person name="Albertini E."/>
            <person name="Caccamo M."/>
            <person name="Echenique V."/>
        </authorList>
    </citation>
    <scope>NUCLEOTIDE SEQUENCE [LARGE SCALE GENOMIC DNA]</scope>
    <source>
        <strain evidence="6">cv. Victoria</strain>
        <tissue evidence="5">Leaf</tissue>
    </source>
</reference>
<protein>
    <recommendedName>
        <fullName evidence="7">BTB domain-containing protein</fullName>
    </recommendedName>
</protein>
<feature type="domain" description="MATH" evidence="4">
    <location>
        <begin position="20"/>
        <end position="123"/>
    </location>
</feature>
<dbReference type="SUPFAM" id="SSF49599">
    <property type="entry name" value="TRAF domain-like"/>
    <property type="match status" value="1"/>
</dbReference>
<dbReference type="InterPro" id="IPR045005">
    <property type="entry name" value="BPM1-6"/>
</dbReference>
<dbReference type="Pfam" id="PF00651">
    <property type="entry name" value="BTB"/>
    <property type="match status" value="1"/>
</dbReference>
<dbReference type="Gene3D" id="3.30.710.10">
    <property type="entry name" value="Potassium Channel Kv1.1, Chain A"/>
    <property type="match status" value="1"/>
</dbReference>
<dbReference type="InterPro" id="IPR008974">
    <property type="entry name" value="TRAF-like"/>
</dbReference>
<dbReference type="PROSITE" id="PS50144">
    <property type="entry name" value="MATH"/>
    <property type="match status" value="1"/>
</dbReference>
<dbReference type="Gene3D" id="2.60.210.10">
    <property type="entry name" value="Apoptosis, Tumor Necrosis Factor Receptor Associated Protein 2, Chain A"/>
    <property type="match status" value="2"/>
</dbReference>
<comment type="similarity">
    <text evidence="2">Belongs to the Tdpoz family.</text>
</comment>
<dbReference type="Proteomes" id="UP000324897">
    <property type="component" value="Unassembled WGS sequence"/>
</dbReference>
<dbReference type="AlphaFoldDB" id="A0A5J9W2Y4"/>
<evidence type="ECO:0000256" key="2">
    <source>
        <dbReference type="ARBA" id="ARBA00010846"/>
    </source>
</evidence>
<dbReference type="InterPro" id="IPR056423">
    <property type="entry name" value="BACK_BPM_SPOP"/>
</dbReference>
<dbReference type="GO" id="GO:0016567">
    <property type="term" value="P:protein ubiquitination"/>
    <property type="evidence" value="ECO:0007669"/>
    <property type="project" value="InterPro"/>
</dbReference>
<evidence type="ECO:0000313" key="5">
    <source>
        <dbReference type="EMBL" id="TVU42538.1"/>
    </source>
</evidence>
<dbReference type="EMBL" id="RWGY01000005">
    <property type="protein sequence ID" value="TVU42538.1"/>
    <property type="molecule type" value="Genomic_DNA"/>
</dbReference>
<dbReference type="SUPFAM" id="SSF54695">
    <property type="entry name" value="POZ domain"/>
    <property type="match status" value="1"/>
</dbReference>
<name>A0A5J9W2Y4_9POAL</name>
<dbReference type="PROSITE" id="PS50097">
    <property type="entry name" value="BTB"/>
    <property type="match status" value="1"/>
</dbReference>
<evidence type="ECO:0000259" key="4">
    <source>
        <dbReference type="PROSITE" id="PS50144"/>
    </source>
</evidence>
<dbReference type="Gramene" id="TVU42538">
    <property type="protein sequence ID" value="TVU42538"/>
    <property type="gene ID" value="EJB05_08950"/>
</dbReference>
<comment type="caution">
    <text evidence="5">The sequence shown here is derived from an EMBL/GenBank/DDBJ whole genome shotgun (WGS) entry which is preliminary data.</text>
</comment>
<feature type="non-terminal residue" evidence="5">
    <location>
        <position position="1"/>
    </location>
</feature>
<dbReference type="InterPro" id="IPR002083">
    <property type="entry name" value="MATH/TRAF_dom"/>
</dbReference>
<evidence type="ECO:0000256" key="1">
    <source>
        <dbReference type="ARBA" id="ARBA00004906"/>
    </source>
</evidence>
<evidence type="ECO:0000259" key="3">
    <source>
        <dbReference type="PROSITE" id="PS50097"/>
    </source>
</evidence>
<dbReference type="OrthoDB" id="6359816at2759"/>
<dbReference type="Pfam" id="PF24570">
    <property type="entry name" value="BACK_BPM_SPOP"/>
    <property type="match status" value="1"/>
</dbReference>
<evidence type="ECO:0000313" key="6">
    <source>
        <dbReference type="Proteomes" id="UP000324897"/>
    </source>
</evidence>
<dbReference type="InterPro" id="IPR000210">
    <property type="entry name" value="BTB/POZ_dom"/>
</dbReference>
<feature type="domain" description="BTB" evidence="3">
    <location>
        <begin position="160"/>
        <end position="228"/>
    </location>
</feature>
<dbReference type="CDD" id="cd00121">
    <property type="entry name" value="MATH"/>
    <property type="match status" value="1"/>
</dbReference>
<sequence>MASEQPAMKTASRCRAPQTAARGSFIIEGYSRHQRLGARECIQSAAFDVGGYSWCISYYPDDSDDMALYVTLLTEAAELFITRFASIDGERNPSWGTSKFMKWTELEESSYLRDDLLVIECDITVISKESEALPGASLVHVPPSDILEDFSKLERMTVGTDVTFTIDGEVFPAHKIVLAARSPVFMVQLYGPLAEGNNWESITVEDMQPTVFKSLLYFIYTDSLPDMEHLDDGDHREMAKHLLAAADWYAMDRLKLICEEMLCRIVDAKTAETMLALAEQYGCRDLKEACLQYINYYLKA</sequence>
<evidence type="ECO:0008006" key="7">
    <source>
        <dbReference type="Google" id="ProtNLM"/>
    </source>
</evidence>
<gene>
    <name evidence="5" type="ORF">EJB05_08950</name>
</gene>
<organism evidence="5 6">
    <name type="scientific">Eragrostis curvula</name>
    <name type="common">weeping love grass</name>
    <dbReference type="NCBI Taxonomy" id="38414"/>
    <lineage>
        <taxon>Eukaryota</taxon>
        <taxon>Viridiplantae</taxon>
        <taxon>Streptophyta</taxon>
        <taxon>Embryophyta</taxon>
        <taxon>Tracheophyta</taxon>
        <taxon>Spermatophyta</taxon>
        <taxon>Magnoliopsida</taxon>
        <taxon>Liliopsida</taxon>
        <taxon>Poales</taxon>
        <taxon>Poaceae</taxon>
        <taxon>PACMAD clade</taxon>
        <taxon>Chloridoideae</taxon>
        <taxon>Eragrostideae</taxon>
        <taxon>Eragrostidinae</taxon>
        <taxon>Eragrostis</taxon>
    </lineage>
</organism>
<dbReference type="PANTHER" id="PTHR26379">
    <property type="entry name" value="BTB/POZ AND MATH DOMAIN-CONTAINING PROTEIN 1"/>
    <property type="match status" value="1"/>
</dbReference>
<dbReference type="PANTHER" id="PTHR26379:SF474">
    <property type="entry name" value="OS08G0228200 PROTEIN"/>
    <property type="match status" value="1"/>
</dbReference>
<comment type="pathway">
    <text evidence="1">Protein modification; protein ubiquitination.</text>
</comment>
<dbReference type="Pfam" id="PF22486">
    <property type="entry name" value="MATH_2"/>
    <property type="match status" value="1"/>
</dbReference>